<protein>
    <submittedName>
        <fullName evidence="3">Uncharacterized protein</fullName>
    </submittedName>
</protein>
<feature type="compositionally biased region" description="Polar residues" evidence="1">
    <location>
        <begin position="377"/>
        <end position="388"/>
    </location>
</feature>
<feature type="compositionally biased region" description="Low complexity" evidence="1">
    <location>
        <begin position="320"/>
        <end position="334"/>
    </location>
</feature>
<feature type="region of interest" description="Disordered" evidence="1">
    <location>
        <begin position="71"/>
        <end position="109"/>
    </location>
</feature>
<feature type="transmembrane region" description="Helical" evidence="2">
    <location>
        <begin position="42"/>
        <end position="64"/>
    </location>
</feature>
<feature type="compositionally biased region" description="Basic and acidic residues" evidence="1">
    <location>
        <begin position="365"/>
        <end position="375"/>
    </location>
</feature>
<feature type="compositionally biased region" description="Polar residues" evidence="1">
    <location>
        <begin position="303"/>
        <end position="318"/>
    </location>
</feature>
<organism evidence="3 4">
    <name type="scientific">Microdochium bolleyi</name>
    <dbReference type="NCBI Taxonomy" id="196109"/>
    <lineage>
        <taxon>Eukaryota</taxon>
        <taxon>Fungi</taxon>
        <taxon>Dikarya</taxon>
        <taxon>Ascomycota</taxon>
        <taxon>Pezizomycotina</taxon>
        <taxon>Sordariomycetes</taxon>
        <taxon>Xylariomycetidae</taxon>
        <taxon>Xylariales</taxon>
        <taxon>Microdochiaceae</taxon>
        <taxon>Microdochium</taxon>
    </lineage>
</organism>
<dbReference type="InParanoid" id="A0A136IXA0"/>
<accession>A0A136IXA0</accession>
<gene>
    <name evidence="3" type="ORF">Micbo1qcDRAFT_165644</name>
</gene>
<evidence type="ECO:0000256" key="2">
    <source>
        <dbReference type="SAM" id="Phobius"/>
    </source>
</evidence>
<proteinExistence type="predicted"/>
<keyword evidence="2" id="KW-0812">Transmembrane</keyword>
<sequence length="428" mass="46474">MPLAMPARNSPDSMWATRDGDRLGSRSLLARQAGSSNNKPSVVLIVIIVVAVVFVLGFVISFIVRKQNKSAKGKYERTAGEDGHAEANSTTSHQASNSRNPDALPIDRSTSVRSIMTLPAYRPRVSDGERILGREGERDGVDVIVEHSTAAEEEAMREEEMETLYQIRMARRRELVEREARREERNRARDAGDVVALSEIRARHAREREASVLPELREVHSQLKEKRQRAVSSVSYHDLGVARADGSRLRANSTESEQRGLLSDAASIGGSSTRPHHTRERSASSIMSFDSMTDVPSPGLSPSGATTPRLSMARSVSNPDVHGVDLGDVGMLGLAPPGYEDVQLSDNDSRSPTPTYQGPPPQYPGDEHAISDRRHSSGASMGDQQSADASHRSSRGVGGVPQLPSLRIARLPEIVIEPSTAVPPSAHQ</sequence>
<feature type="compositionally biased region" description="Basic and acidic residues" evidence="1">
    <location>
        <begin position="73"/>
        <end position="85"/>
    </location>
</feature>
<evidence type="ECO:0000313" key="4">
    <source>
        <dbReference type="Proteomes" id="UP000070501"/>
    </source>
</evidence>
<dbReference type="AlphaFoldDB" id="A0A136IXA0"/>
<keyword evidence="2" id="KW-0472">Membrane</keyword>
<evidence type="ECO:0000256" key="1">
    <source>
        <dbReference type="SAM" id="MobiDB-lite"/>
    </source>
</evidence>
<feature type="region of interest" description="Disordered" evidence="1">
    <location>
        <begin position="246"/>
        <end position="407"/>
    </location>
</feature>
<feature type="compositionally biased region" description="Polar residues" evidence="1">
    <location>
        <begin position="87"/>
        <end position="100"/>
    </location>
</feature>
<keyword evidence="2" id="KW-1133">Transmembrane helix</keyword>
<keyword evidence="4" id="KW-1185">Reference proteome</keyword>
<dbReference type="EMBL" id="KQ964255">
    <property type="protein sequence ID" value="KXJ89544.1"/>
    <property type="molecule type" value="Genomic_DNA"/>
</dbReference>
<name>A0A136IXA0_9PEZI</name>
<dbReference type="Proteomes" id="UP000070501">
    <property type="component" value="Unassembled WGS sequence"/>
</dbReference>
<evidence type="ECO:0000313" key="3">
    <source>
        <dbReference type="EMBL" id="KXJ89544.1"/>
    </source>
</evidence>
<dbReference type="OrthoDB" id="5376312at2759"/>
<reference evidence="4" key="1">
    <citation type="submission" date="2016-02" db="EMBL/GenBank/DDBJ databases">
        <title>Draft genome sequence of Microdochium bolleyi, a fungal endophyte of beachgrass.</title>
        <authorList>
            <consortium name="DOE Joint Genome Institute"/>
            <person name="David A.S."/>
            <person name="May G."/>
            <person name="Haridas S."/>
            <person name="Lim J."/>
            <person name="Wang M."/>
            <person name="Labutti K."/>
            <person name="Lipzen A."/>
            <person name="Barry K."/>
            <person name="Grigoriev I.V."/>
        </authorList>
    </citation>
    <scope>NUCLEOTIDE SEQUENCE [LARGE SCALE GENOMIC DNA]</scope>
    <source>
        <strain evidence="4">J235TASD1</strain>
    </source>
</reference>